<dbReference type="InterPro" id="IPR050902">
    <property type="entry name" value="ABC_Transporter_SBP"/>
</dbReference>
<evidence type="ECO:0000313" key="4">
    <source>
        <dbReference type="Proteomes" id="UP001595604"/>
    </source>
</evidence>
<proteinExistence type="predicted"/>
<evidence type="ECO:0000313" key="3">
    <source>
        <dbReference type="EMBL" id="MFC3173551.1"/>
    </source>
</evidence>
<dbReference type="EMBL" id="JBHRTQ010000004">
    <property type="protein sequence ID" value="MFC3173551.1"/>
    <property type="molecule type" value="Genomic_DNA"/>
</dbReference>
<keyword evidence="1" id="KW-0732">Signal</keyword>
<dbReference type="Pfam" id="PF01497">
    <property type="entry name" value="Peripla_BP_2"/>
    <property type="match status" value="1"/>
</dbReference>
<dbReference type="Proteomes" id="UP001595604">
    <property type="component" value="Unassembled WGS sequence"/>
</dbReference>
<sequence length="275" mass="28316">MGRALLGVLLLGACSPVASPLQRAPSGVVSLNPCTDAILADVADPAQIRALSAYSSDPGSSSMDLATARRFPAVSGTVEEIAALRPALVIAGTFTPPATRNALARLGIPLVEVPIAQSVVQSEAQVRQIAALAGQPARGEALVVRIEAALAAARPADSRRIPALVWQSGGIVPGQQTLIADLLARTGFAHAAAAKGLRQADFLPLERVVAQPPAVILAAGDHSGEDRLLTHPVLKRITGTTRAHLDSSLLWCGGPTIIRAAARLREIRQVAGNAA</sequence>
<organism evidence="3 4">
    <name type="scientific">Novosphingobium bradum</name>
    <dbReference type="NCBI Taxonomy" id="1737444"/>
    <lineage>
        <taxon>Bacteria</taxon>
        <taxon>Pseudomonadati</taxon>
        <taxon>Pseudomonadota</taxon>
        <taxon>Alphaproteobacteria</taxon>
        <taxon>Sphingomonadales</taxon>
        <taxon>Sphingomonadaceae</taxon>
        <taxon>Novosphingobium</taxon>
    </lineage>
</organism>
<comment type="caution">
    <text evidence="3">The sequence shown here is derived from an EMBL/GenBank/DDBJ whole genome shotgun (WGS) entry which is preliminary data.</text>
</comment>
<protein>
    <submittedName>
        <fullName evidence="3">ABC transporter substrate-binding protein</fullName>
    </submittedName>
</protein>
<dbReference type="SUPFAM" id="SSF53807">
    <property type="entry name" value="Helical backbone' metal receptor"/>
    <property type="match status" value="1"/>
</dbReference>
<dbReference type="InterPro" id="IPR002491">
    <property type="entry name" value="ABC_transptr_periplasmic_BD"/>
</dbReference>
<dbReference type="PANTHER" id="PTHR30535:SF4">
    <property type="entry name" value="HEMIN-BINDING PERIPLASMIC PROTEIN HMUT"/>
    <property type="match status" value="1"/>
</dbReference>
<accession>A0ABV7ILJ4</accession>
<reference evidence="4" key="1">
    <citation type="journal article" date="2019" name="Int. J. Syst. Evol. Microbiol.">
        <title>The Global Catalogue of Microorganisms (GCM) 10K type strain sequencing project: providing services to taxonomists for standard genome sequencing and annotation.</title>
        <authorList>
            <consortium name="The Broad Institute Genomics Platform"/>
            <consortium name="The Broad Institute Genome Sequencing Center for Infectious Disease"/>
            <person name="Wu L."/>
            <person name="Ma J."/>
        </authorList>
    </citation>
    <scope>NUCLEOTIDE SEQUENCE [LARGE SCALE GENOMIC DNA]</scope>
    <source>
        <strain evidence="4">KCTC 42984</strain>
    </source>
</reference>
<gene>
    <name evidence="3" type="ORF">ACFOD9_04730</name>
</gene>
<evidence type="ECO:0000259" key="2">
    <source>
        <dbReference type="Pfam" id="PF01497"/>
    </source>
</evidence>
<feature type="signal peptide" evidence="1">
    <location>
        <begin position="1"/>
        <end position="18"/>
    </location>
</feature>
<dbReference type="PANTHER" id="PTHR30535">
    <property type="entry name" value="VITAMIN B12-BINDING PROTEIN"/>
    <property type="match status" value="1"/>
</dbReference>
<dbReference type="RefSeq" id="WP_379508933.1">
    <property type="nucleotide sequence ID" value="NZ_JBHRTQ010000004.1"/>
</dbReference>
<dbReference type="Gene3D" id="3.40.50.1980">
    <property type="entry name" value="Nitrogenase molybdenum iron protein domain"/>
    <property type="match status" value="2"/>
</dbReference>
<keyword evidence="4" id="KW-1185">Reference proteome</keyword>
<evidence type="ECO:0000256" key="1">
    <source>
        <dbReference type="SAM" id="SignalP"/>
    </source>
</evidence>
<feature type="chain" id="PRO_5047459976" evidence="1">
    <location>
        <begin position="19"/>
        <end position="275"/>
    </location>
</feature>
<feature type="domain" description="Fe/B12 periplasmic-binding" evidence="2">
    <location>
        <begin position="28"/>
        <end position="238"/>
    </location>
</feature>
<name>A0ABV7ILJ4_9SPHN</name>